<comment type="caution">
    <text evidence="3">The sequence shown here is derived from an EMBL/GenBank/DDBJ whole genome shotgun (WGS) entry which is preliminary data.</text>
</comment>
<proteinExistence type="predicted"/>
<feature type="transmembrane region" description="Helical" evidence="2">
    <location>
        <begin position="64"/>
        <end position="83"/>
    </location>
</feature>
<feature type="transmembrane region" description="Helical" evidence="2">
    <location>
        <begin position="89"/>
        <end position="108"/>
    </location>
</feature>
<evidence type="ECO:0000256" key="2">
    <source>
        <dbReference type="SAM" id="Phobius"/>
    </source>
</evidence>
<feature type="region of interest" description="Disordered" evidence="1">
    <location>
        <begin position="1"/>
        <end position="53"/>
    </location>
</feature>
<dbReference type="AlphaFoldDB" id="A0A7Y6DY90"/>
<feature type="transmembrane region" description="Helical" evidence="2">
    <location>
        <begin position="115"/>
        <end position="140"/>
    </location>
</feature>
<dbReference type="Proteomes" id="UP000565724">
    <property type="component" value="Unassembled WGS sequence"/>
</dbReference>
<evidence type="ECO:0000313" key="4">
    <source>
        <dbReference type="Proteomes" id="UP000565724"/>
    </source>
</evidence>
<dbReference type="RefSeq" id="WP_175348119.1">
    <property type="nucleotide sequence ID" value="NZ_JABMCI010000066.1"/>
</dbReference>
<keyword evidence="2" id="KW-1133">Transmembrane helix</keyword>
<accession>A0A7Y6DY90</accession>
<keyword evidence="2" id="KW-0812">Transmembrane</keyword>
<protein>
    <submittedName>
        <fullName evidence="3">Uncharacterized protein</fullName>
    </submittedName>
</protein>
<name>A0A7Y6DY90_9CELL</name>
<evidence type="ECO:0000256" key="1">
    <source>
        <dbReference type="SAM" id="MobiDB-lite"/>
    </source>
</evidence>
<sequence>MSNPYAPPEDRPRTPDGDRADAPAPQDGPSWPPPMPMPVPRTPVALEPEPQPPDPVLTARAAGLTRLFGVLVLASVLVATLPLPWQAPALLFALPALVVGVRALGVAARARTRGLVPLLAAGVVVALLWTTALGVMAYTWPALLAQQKCLEGALTISATSTCESQYQKELSTLLTPFEEASTGS</sequence>
<gene>
    <name evidence="3" type="ORF">HP550_13190</name>
</gene>
<feature type="compositionally biased region" description="Pro residues" evidence="1">
    <location>
        <begin position="30"/>
        <end position="41"/>
    </location>
</feature>
<dbReference type="EMBL" id="JABMCI010000066">
    <property type="protein sequence ID" value="NUU18205.1"/>
    <property type="molecule type" value="Genomic_DNA"/>
</dbReference>
<keyword evidence="2" id="KW-0472">Membrane</keyword>
<organism evidence="3 4">
    <name type="scientific">Cellulomonas humilata</name>
    <dbReference type="NCBI Taxonomy" id="144055"/>
    <lineage>
        <taxon>Bacteria</taxon>
        <taxon>Bacillati</taxon>
        <taxon>Actinomycetota</taxon>
        <taxon>Actinomycetes</taxon>
        <taxon>Micrococcales</taxon>
        <taxon>Cellulomonadaceae</taxon>
        <taxon>Cellulomonas</taxon>
    </lineage>
</organism>
<reference evidence="3 4" key="1">
    <citation type="submission" date="2020-05" db="EMBL/GenBank/DDBJ databases">
        <title>Genome Sequencing of Type Strains.</title>
        <authorList>
            <person name="Lemaire J.F."/>
            <person name="Inderbitzin P."/>
            <person name="Gregorio O.A."/>
            <person name="Collins S.B."/>
            <person name="Wespe N."/>
            <person name="Knight-Connoni V."/>
        </authorList>
    </citation>
    <scope>NUCLEOTIDE SEQUENCE [LARGE SCALE GENOMIC DNA]</scope>
    <source>
        <strain evidence="3 4">ATCC 25174</strain>
    </source>
</reference>
<evidence type="ECO:0000313" key="3">
    <source>
        <dbReference type="EMBL" id="NUU18205.1"/>
    </source>
</evidence>
<keyword evidence="4" id="KW-1185">Reference proteome</keyword>
<feature type="compositionally biased region" description="Basic and acidic residues" evidence="1">
    <location>
        <begin position="8"/>
        <end position="21"/>
    </location>
</feature>